<comment type="catalytic activity">
    <reaction evidence="8">
        <text>L-seryl-[protein] + ATP = O-phospho-L-seryl-[protein] + ADP + H(+)</text>
        <dbReference type="Rhea" id="RHEA:17989"/>
        <dbReference type="Rhea" id="RHEA-COMP:9863"/>
        <dbReference type="Rhea" id="RHEA-COMP:11604"/>
        <dbReference type="ChEBI" id="CHEBI:15378"/>
        <dbReference type="ChEBI" id="CHEBI:29999"/>
        <dbReference type="ChEBI" id="CHEBI:30616"/>
        <dbReference type="ChEBI" id="CHEBI:83421"/>
        <dbReference type="ChEBI" id="CHEBI:456216"/>
        <dbReference type="EC" id="2.7.11.1"/>
    </reaction>
</comment>
<evidence type="ECO:0000256" key="8">
    <source>
        <dbReference type="ARBA" id="ARBA00048679"/>
    </source>
</evidence>
<dbReference type="Gene3D" id="3.30.310.80">
    <property type="entry name" value="Kinase associated domain 1, KA1"/>
    <property type="match status" value="1"/>
</dbReference>
<evidence type="ECO:0000313" key="12">
    <source>
        <dbReference type="Proteomes" id="UP000807306"/>
    </source>
</evidence>
<comment type="caution">
    <text evidence="11">The sequence shown here is derived from an EMBL/GenBank/DDBJ whole genome shotgun (WGS) entry which is preliminary data.</text>
</comment>
<keyword evidence="6" id="KW-0067">ATP-binding</keyword>
<dbReference type="PROSITE" id="PS50032">
    <property type="entry name" value="KA1"/>
    <property type="match status" value="1"/>
</dbReference>
<name>A0A9P6JQ42_9AGAR</name>
<gene>
    <name evidence="11" type="ORF">CPB83DRAFT_853802</name>
</gene>
<evidence type="ECO:0000256" key="9">
    <source>
        <dbReference type="SAM" id="MobiDB-lite"/>
    </source>
</evidence>
<evidence type="ECO:0000256" key="4">
    <source>
        <dbReference type="ARBA" id="ARBA00022741"/>
    </source>
</evidence>
<feature type="region of interest" description="Disordered" evidence="9">
    <location>
        <begin position="57"/>
        <end position="78"/>
    </location>
</feature>
<dbReference type="EC" id="2.7.11.1" evidence="1"/>
<dbReference type="OrthoDB" id="193931at2759"/>
<organism evidence="11 12">
    <name type="scientific">Crepidotus variabilis</name>
    <dbReference type="NCBI Taxonomy" id="179855"/>
    <lineage>
        <taxon>Eukaryota</taxon>
        <taxon>Fungi</taxon>
        <taxon>Dikarya</taxon>
        <taxon>Basidiomycota</taxon>
        <taxon>Agaricomycotina</taxon>
        <taxon>Agaricomycetes</taxon>
        <taxon>Agaricomycetidae</taxon>
        <taxon>Agaricales</taxon>
        <taxon>Agaricineae</taxon>
        <taxon>Crepidotaceae</taxon>
        <taxon>Crepidotus</taxon>
    </lineage>
</organism>
<proteinExistence type="predicted"/>
<protein>
    <recommendedName>
        <fullName evidence="1">non-specific serine/threonine protein kinase</fullName>
        <ecNumber evidence="1">2.7.11.1</ecNumber>
    </recommendedName>
</protein>
<dbReference type="GO" id="GO:0004674">
    <property type="term" value="F:protein serine/threonine kinase activity"/>
    <property type="evidence" value="ECO:0007669"/>
    <property type="project" value="UniProtKB-KW"/>
</dbReference>
<keyword evidence="5" id="KW-0418">Kinase</keyword>
<dbReference type="AlphaFoldDB" id="A0A9P6JQ42"/>
<comment type="catalytic activity">
    <reaction evidence="7">
        <text>L-threonyl-[protein] + ATP = O-phospho-L-threonyl-[protein] + ADP + H(+)</text>
        <dbReference type="Rhea" id="RHEA:46608"/>
        <dbReference type="Rhea" id="RHEA-COMP:11060"/>
        <dbReference type="Rhea" id="RHEA-COMP:11605"/>
        <dbReference type="ChEBI" id="CHEBI:15378"/>
        <dbReference type="ChEBI" id="CHEBI:30013"/>
        <dbReference type="ChEBI" id="CHEBI:30616"/>
        <dbReference type="ChEBI" id="CHEBI:61977"/>
        <dbReference type="ChEBI" id="CHEBI:456216"/>
        <dbReference type="EC" id="2.7.11.1"/>
    </reaction>
</comment>
<evidence type="ECO:0000259" key="10">
    <source>
        <dbReference type="PROSITE" id="PS50032"/>
    </source>
</evidence>
<dbReference type="InterPro" id="IPR028375">
    <property type="entry name" value="KA1/Ssp2_C"/>
</dbReference>
<accession>A0A9P6JQ42</accession>
<evidence type="ECO:0000256" key="1">
    <source>
        <dbReference type="ARBA" id="ARBA00012513"/>
    </source>
</evidence>
<evidence type="ECO:0000256" key="2">
    <source>
        <dbReference type="ARBA" id="ARBA00022527"/>
    </source>
</evidence>
<evidence type="ECO:0000313" key="11">
    <source>
        <dbReference type="EMBL" id="KAF9528826.1"/>
    </source>
</evidence>
<sequence>MSTFTVNLDIHRGAIDQGTLTTQPPCQVMERVNSVLEGMGVVIQSESPFRLRCIRAGKPGVPSSPTSSPVDEKPSSFANDHVIYGPATEDPGAELRFTVELTKLSGLETTYSLDIRRLKGNLRSYKFIYDTLRDRAQLKI</sequence>
<dbReference type="SUPFAM" id="SSF103243">
    <property type="entry name" value="KA1-like"/>
    <property type="match status" value="1"/>
</dbReference>
<evidence type="ECO:0000256" key="6">
    <source>
        <dbReference type="ARBA" id="ARBA00022840"/>
    </source>
</evidence>
<keyword evidence="12" id="KW-1185">Reference proteome</keyword>
<dbReference type="Pfam" id="PF02149">
    <property type="entry name" value="KA1"/>
    <property type="match status" value="1"/>
</dbReference>
<feature type="domain" description="KA1" evidence="10">
    <location>
        <begin position="88"/>
        <end position="138"/>
    </location>
</feature>
<evidence type="ECO:0000256" key="5">
    <source>
        <dbReference type="ARBA" id="ARBA00022777"/>
    </source>
</evidence>
<evidence type="ECO:0000256" key="3">
    <source>
        <dbReference type="ARBA" id="ARBA00022679"/>
    </source>
</evidence>
<keyword evidence="3" id="KW-0808">Transferase</keyword>
<evidence type="ECO:0000256" key="7">
    <source>
        <dbReference type="ARBA" id="ARBA00047899"/>
    </source>
</evidence>
<dbReference type="InterPro" id="IPR001772">
    <property type="entry name" value="KA1_dom"/>
</dbReference>
<dbReference type="GO" id="GO:0005524">
    <property type="term" value="F:ATP binding"/>
    <property type="evidence" value="ECO:0007669"/>
    <property type="project" value="UniProtKB-KW"/>
</dbReference>
<keyword evidence="2" id="KW-0723">Serine/threonine-protein kinase</keyword>
<dbReference type="EMBL" id="MU157850">
    <property type="protein sequence ID" value="KAF9528826.1"/>
    <property type="molecule type" value="Genomic_DNA"/>
</dbReference>
<reference evidence="11" key="1">
    <citation type="submission" date="2020-11" db="EMBL/GenBank/DDBJ databases">
        <authorList>
            <consortium name="DOE Joint Genome Institute"/>
            <person name="Ahrendt S."/>
            <person name="Riley R."/>
            <person name="Andreopoulos W."/>
            <person name="Labutti K."/>
            <person name="Pangilinan J."/>
            <person name="Ruiz-Duenas F.J."/>
            <person name="Barrasa J.M."/>
            <person name="Sanchez-Garcia M."/>
            <person name="Camarero S."/>
            <person name="Miyauchi S."/>
            <person name="Serrano A."/>
            <person name="Linde D."/>
            <person name="Babiker R."/>
            <person name="Drula E."/>
            <person name="Ayuso-Fernandez I."/>
            <person name="Pacheco R."/>
            <person name="Padilla G."/>
            <person name="Ferreira P."/>
            <person name="Barriuso J."/>
            <person name="Kellner H."/>
            <person name="Castanera R."/>
            <person name="Alfaro M."/>
            <person name="Ramirez L."/>
            <person name="Pisabarro A.G."/>
            <person name="Kuo A."/>
            <person name="Tritt A."/>
            <person name="Lipzen A."/>
            <person name="He G."/>
            <person name="Yan M."/>
            <person name="Ng V."/>
            <person name="Cullen D."/>
            <person name="Martin F."/>
            <person name="Rosso M.-N."/>
            <person name="Henrissat B."/>
            <person name="Hibbett D."/>
            <person name="Martinez A.T."/>
            <person name="Grigoriev I.V."/>
        </authorList>
    </citation>
    <scope>NUCLEOTIDE SEQUENCE</scope>
    <source>
        <strain evidence="11">CBS 506.95</strain>
    </source>
</reference>
<dbReference type="Proteomes" id="UP000807306">
    <property type="component" value="Unassembled WGS sequence"/>
</dbReference>
<keyword evidence="4" id="KW-0547">Nucleotide-binding</keyword>
<feature type="compositionally biased region" description="Low complexity" evidence="9">
    <location>
        <begin position="59"/>
        <end position="69"/>
    </location>
</feature>